<evidence type="ECO:0000313" key="3">
    <source>
        <dbReference type="Proteomes" id="UP000281553"/>
    </source>
</evidence>
<name>A0A3P7P4T0_DIBLA</name>
<feature type="compositionally biased region" description="Gly residues" evidence="1">
    <location>
        <begin position="55"/>
        <end position="64"/>
    </location>
</feature>
<dbReference type="Proteomes" id="UP000281553">
    <property type="component" value="Unassembled WGS sequence"/>
</dbReference>
<evidence type="ECO:0000256" key="1">
    <source>
        <dbReference type="SAM" id="MobiDB-lite"/>
    </source>
</evidence>
<dbReference type="AlphaFoldDB" id="A0A3P7P4T0"/>
<evidence type="ECO:0000313" key="2">
    <source>
        <dbReference type="EMBL" id="VDN15499.1"/>
    </source>
</evidence>
<proteinExistence type="predicted"/>
<feature type="compositionally biased region" description="Basic and acidic residues" evidence="1">
    <location>
        <begin position="22"/>
        <end position="31"/>
    </location>
</feature>
<keyword evidence="3" id="KW-1185">Reference proteome</keyword>
<dbReference type="EMBL" id="UYRU01062728">
    <property type="protein sequence ID" value="VDN15499.1"/>
    <property type="molecule type" value="Genomic_DNA"/>
</dbReference>
<feature type="region of interest" description="Disordered" evidence="1">
    <location>
        <begin position="1"/>
        <end position="204"/>
    </location>
</feature>
<protein>
    <submittedName>
        <fullName evidence="2">Uncharacterized protein</fullName>
    </submittedName>
</protein>
<sequence>MVAKPRRRKSRRSRVYASPELRFADGERFSDEADNENYAAGAGDLDASPTHEANGSGGGGGGRGASKYFDPDEIDTSEGNSSESNDSTDSEDDALPRIKRRRTVMAPGPVQPSNVDAPKSPQEAPLRSPTAMEQEEPPSETDMVPTEMSEDEDILQREIDLALQQSAGQTDHPDSSEDEEPPSRSSAVSRVGRKRAVLESSDED</sequence>
<organism evidence="2 3">
    <name type="scientific">Dibothriocephalus latus</name>
    <name type="common">Fish tapeworm</name>
    <name type="synonym">Diphyllobothrium latum</name>
    <dbReference type="NCBI Taxonomy" id="60516"/>
    <lineage>
        <taxon>Eukaryota</taxon>
        <taxon>Metazoa</taxon>
        <taxon>Spiralia</taxon>
        <taxon>Lophotrochozoa</taxon>
        <taxon>Platyhelminthes</taxon>
        <taxon>Cestoda</taxon>
        <taxon>Eucestoda</taxon>
        <taxon>Diphyllobothriidea</taxon>
        <taxon>Diphyllobothriidae</taxon>
        <taxon>Dibothriocephalus</taxon>
    </lineage>
</organism>
<reference evidence="2 3" key="1">
    <citation type="submission" date="2018-11" db="EMBL/GenBank/DDBJ databases">
        <authorList>
            <consortium name="Pathogen Informatics"/>
        </authorList>
    </citation>
    <scope>NUCLEOTIDE SEQUENCE [LARGE SCALE GENOMIC DNA]</scope>
</reference>
<feature type="compositionally biased region" description="Basic residues" evidence="1">
    <location>
        <begin position="1"/>
        <end position="14"/>
    </location>
</feature>
<gene>
    <name evidence="2" type="ORF">DILT_LOCUS11330</name>
</gene>
<accession>A0A3P7P4T0</accession>